<dbReference type="PROSITE" id="PS52040">
    <property type="entry name" value="TOPO_IIA"/>
    <property type="match status" value="1"/>
</dbReference>
<evidence type="ECO:0000256" key="5">
    <source>
        <dbReference type="ARBA" id="ARBA00023029"/>
    </source>
</evidence>
<evidence type="ECO:0000256" key="1">
    <source>
        <dbReference type="ARBA" id="ARBA00000185"/>
    </source>
</evidence>
<comment type="miscellaneous">
    <text evidence="9">Few gyrases are as efficient as E.coli at forming negative supercoils. Not all organisms have 2 type II topoisomerases; in organisms with a single type II topoisomerase this enzyme also has to decatenate newly replicated chromosomes.</text>
</comment>
<keyword evidence="7 9" id="KW-0413">Isomerase</keyword>
<keyword evidence="5 9" id="KW-0799">Topoisomerase</keyword>
<gene>
    <name evidence="9 12" type="primary">gyrA</name>
    <name evidence="12" type="ORF">LPTSP4_28610</name>
</gene>
<dbReference type="Gene3D" id="3.90.199.10">
    <property type="entry name" value="Topoisomerase II, domain 5"/>
    <property type="match status" value="1"/>
</dbReference>
<keyword evidence="9" id="KW-0963">Cytoplasm</keyword>
<dbReference type="AlphaFoldDB" id="A0A2P2E393"/>
<dbReference type="Pfam" id="PF00521">
    <property type="entry name" value="DNA_topoisoIV"/>
    <property type="match status" value="1"/>
</dbReference>
<dbReference type="InterPro" id="IPR035516">
    <property type="entry name" value="Gyrase/topoIV_suA_C"/>
</dbReference>
<dbReference type="InterPro" id="IPR006691">
    <property type="entry name" value="GyrA/parC_rep"/>
</dbReference>
<dbReference type="InterPro" id="IPR050220">
    <property type="entry name" value="Type_II_DNA_Topoisomerases"/>
</dbReference>
<organism evidence="12 13">
    <name type="scientific">Leptospira ryugenii</name>
    <dbReference type="NCBI Taxonomy" id="1917863"/>
    <lineage>
        <taxon>Bacteria</taxon>
        <taxon>Pseudomonadati</taxon>
        <taxon>Spirochaetota</taxon>
        <taxon>Spirochaetia</taxon>
        <taxon>Leptospirales</taxon>
        <taxon>Leptospiraceae</taxon>
        <taxon>Leptospira</taxon>
    </lineage>
</organism>
<comment type="subcellular location">
    <subcellularLocation>
        <location evidence="9">Cytoplasm</location>
    </subcellularLocation>
</comment>
<dbReference type="GO" id="GO:0006261">
    <property type="term" value="P:DNA-templated DNA replication"/>
    <property type="evidence" value="ECO:0007669"/>
    <property type="project" value="UniProtKB-UniRule"/>
</dbReference>
<evidence type="ECO:0000256" key="9">
    <source>
        <dbReference type="HAMAP-Rule" id="MF_01897"/>
    </source>
</evidence>
<dbReference type="FunFam" id="3.90.199.10:FF:000001">
    <property type="entry name" value="DNA gyrase subunit A"/>
    <property type="match status" value="1"/>
</dbReference>
<dbReference type="FunFam" id="1.10.268.10:FF:000001">
    <property type="entry name" value="DNA gyrase subunit A"/>
    <property type="match status" value="1"/>
</dbReference>
<comment type="subunit">
    <text evidence="8">Heterotetramer composed of ParC and ParE.</text>
</comment>
<reference evidence="12 13" key="1">
    <citation type="submission" date="2018-02" db="EMBL/GenBank/DDBJ databases">
        <title>Novel Leptospira species isolated from soil and water in Japan.</title>
        <authorList>
            <person name="Nakao R."/>
            <person name="Masuzawa T."/>
        </authorList>
    </citation>
    <scope>NUCLEOTIDE SEQUENCE [LARGE SCALE GENOMIC DNA]</scope>
    <source>
        <strain evidence="12 13">YH101</strain>
    </source>
</reference>
<keyword evidence="4 9" id="KW-0067">ATP-binding</keyword>
<evidence type="ECO:0000256" key="4">
    <source>
        <dbReference type="ARBA" id="ARBA00022840"/>
    </source>
</evidence>
<feature type="active site" description="O-(5'-phospho-DNA)-tyrosine intermediate" evidence="9 10">
    <location>
        <position position="149"/>
    </location>
</feature>
<dbReference type="Gene3D" id="1.10.268.10">
    <property type="entry name" value="Topoisomerase, domain 3"/>
    <property type="match status" value="1"/>
</dbReference>
<dbReference type="GO" id="GO:0005524">
    <property type="term" value="F:ATP binding"/>
    <property type="evidence" value="ECO:0007669"/>
    <property type="project" value="UniProtKB-UniRule"/>
</dbReference>
<dbReference type="FunFam" id="2.120.10.90:FF:000005">
    <property type="entry name" value="DNA topoisomerase 4 subunit A"/>
    <property type="match status" value="1"/>
</dbReference>
<dbReference type="FunFam" id="3.30.1360.40:FF:000002">
    <property type="entry name" value="DNA gyrase subunit A"/>
    <property type="match status" value="1"/>
</dbReference>
<evidence type="ECO:0000256" key="6">
    <source>
        <dbReference type="ARBA" id="ARBA00023125"/>
    </source>
</evidence>
<dbReference type="NCBIfam" id="NF004044">
    <property type="entry name" value="PRK05561.1"/>
    <property type="match status" value="1"/>
</dbReference>
<protein>
    <recommendedName>
        <fullName evidence="9">DNA gyrase subunit A</fullName>
        <ecNumber evidence="9">5.6.2.2</ecNumber>
    </recommendedName>
</protein>
<name>A0A2P2E393_9LEPT</name>
<evidence type="ECO:0000313" key="13">
    <source>
        <dbReference type="Proteomes" id="UP000245133"/>
    </source>
</evidence>
<dbReference type="NCBIfam" id="TIGR01063">
    <property type="entry name" value="gyrA"/>
    <property type="match status" value="1"/>
</dbReference>
<evidence type="ECO:0000256" key="8">
    <source>
        <dbReference type="ARBA" id="ARBA00063644"/>
    </source>
</evidence>
<dbReference type="Pfam" id="PF03989">
    <property type="entry name" value="DNA_gyraseA_C"/>
    <property type="match status" value="6"/>
</dbReference>
<dbReference type="SUPFAM" id="SSF56719">
    <property type="entry name" value="Type II DNA topoisomerase"/>
    <property type="match status" value="1"/>
</dbReference>
<evidence type="ECO:0000256" key="3">
    <source>
        <dbReference type="ARBA" id="ARBA00022741"/>
    </source>
</evidence>
<dbReference type="InterPro" id="IPR013758">
    <property type="entry name" value="Topo_IIA_A/C_ab"/>
</dbReference>
<evidence type="ECO:0000256" key="2">
    <source>
        <dbReference type="ARBA" id="ARBA00008263"/>
    </source>
</evidence>
<dbReference type="GO" id="GO:0005694">
    <property type="term" value="C:chromosome"/>
    <property type="evidence" value="ECO:0007669"/>
    <property type="project" value="InterPro"/>
</dbReference>
<dbReference type="InterPro" id="IPR013760">
    <property type="entry name" value="Topo_IIA-like_dom_sf"/>
</dbReference>
<dbReference type="PANTHER" id="PTHR43493">
    <property type="entry name" value="DNA GYRASE/TOPOISOMERASE SUBUNIT A"/>
    <property type="match status" value="1"/>
</dbReference>
<dbReference type="GO" id="GO:0006265">
    <property type="term" value="P:DNA topological change"/>
    <property type="evidence" value="ECO:0007669"/>
    <property type="project" value="UniProtKB-UniRule"/>
</dbReference>
<comment type="caution">
    <text evidence="12">The sequence shown here is derived from an EMBL/GenBank/DDBJ whole genome shotgun (WGS) entry which is preliminary data.</text>
</comment>
<feature type="domain" description="Topo IIA-type catalytic" evidence="11">
    <location>
        <begin position="61"/>
        <end position="528"/>
    </location>
</feature>
<dbReference type="GO" id="GO:0003677">
    <property type="term" value="F:DNA binding"/>
    <property type="evidence" value="ECO:0007669"/>
    <property type="project" value="UniProtKB-UniRule"/>
</dbReference>
<dbReference type="GO" id="GO:0009330">
    <property type="term" value="C:DNA topoisomerase type II (double strand cut, ATP-hydrolyzing) complex"/>
    <property type="evidence" value="ECO:0007669"/>
    <property type="project" value="TreeGrafter"/>
</dbReference>
<keyword evidence="3 9" id="KW-0547">Nucleotide-binding</keyword>
<dbReference type="RefSeq" id="WP_108977677.1">
    <property type="nucleotide sequence ID" value="NZ_BFBB01000008.1"/>
</dbReference>
<evidence type="ECO:0000259" key="11">
    <source>
        <dbReference type="PROSITE" id="PS52040"/>
    </source>
</evidence>
<dbReference type="InterPro" id="IPR013757">
    <property type="entry name" value="Topo_IIA_A_a_sf"/>
</dbReference>
<dbReference type="Proteomes" id="UP000245133">
    <property type="component" value="Unassembled WGS sequence"/>
</dbReference>
<keyword evidence="13" id="KW-1185">Reference proteome</keyword>
<comment type="catalytic activity">
    <reaction evidence="1 9 10">
        <text>ATP-dependent breakage, passage and rejoining of double-stranded DNA.</text>
        <dbReference type="EC" id="5.6.2.2"/>
    </reaction>
</comment>
<comment type="subunit">
    <text evidence="9">Heterotetramer, composed of two GyrA and two GyrB chains. In the heterotetramer, GyrA contains the active site tyrosine that forms a transient covalent intermediate with DNA, while GyrB binds cofactors and catalyzes ATP hydrolysis.</text>
</comment>
<dbReference type="GO" id="GO:0034335">
    <property type="term" value="F:DNA negative supercoiling activity"/>
    <property type="evidence" value="ECO:0007669"/>
    <property type="project" value="UniProtKB-ARBA"/>
</dbReference>
<sequence length="837" mass="93664">MTEINNPENESSKTLSLNVSGRPDIAGALKSGVRVIPVEIEDQMKEAYLDYAMSVIVGRALPDVRDGLKPVHRRILHAMNERAWRSDRPYVKSAKIVGEVIGNYHPHGDTAVYDTMVRMVQTFSMREPLIDGQGNFGSVDGDFAAAYRYTEARLTKLAEELLKDIEKDTVSFSPNFDDTRQQPDVLPANFPNILVNGSSGIAVGMATNIPPHNLSETIEAVVALIRNPDITLRELMKIIPGPDFPTGGTIIGGEGLYQAYSTGRGSIRIRSKVEIIENQKGREIIVIHEIPYQVNKRNLLEKIGDLVNEKIIEGITEILDLSDRKGIRVEIHVKKDFNAQVILNQLFKLTQLQVSYGITMLAILDNKPQIFSLKQILEAYAKHRNEVVVKRTEFDLEKAKKRAHILEGLKIALDNIDEVIRIIRSSKDPKEAQAKLISTFSLTEVQADAILEMRLQRLTSLEVQKIIEELEQLRLHIQDLEDILAKPERVKNIICDELKGVSESFGGKRTTEISLESVESSSFNAEDLIADEEVVVQISEDMFIKRLPMDTFKRQKRGGKGVQGISTKREDFIKKLCVAFTHDNLMLFSNKGRAFLMKVYELPIGTKEARGKSLKAIINLTEDETITSLFNFRNFDNSYLLMVTKEGFVKKIQLDEFSNTKKSGIIAIGLREGDELIEVLSNPENFDVFIASQQGLAIRMNLNELRSQGRTASGVTAMRLEDDDQIVGLTKVEPNTSLFCISENGIGKRTDFEEFSTKGRAGKGMTYLKVGEKNGKSVGICTIREEDELLVITQSGMAIRVSAKEISLLGRSAMGVKVVDIKDDDFVKDFAIVKDTE</sequence>
<dbReference type="SUPFAM" id="SSF101904">
    <property type="entry name" value="GyrA/ParC C-terminal domain-like"/>
    <property type="match status" value="1"/>
</dbReference>
<dbReference type="EMBL" id="BFBB01000008">
    <property type="protein sequence ID" value="GBF51329.1"/>
    <property type="molecule type" value="Genomic_DNA"/>
</dbReference>
<dbReference type="Gene3D" id="2.120.10.90">
    <property type="entry name" value="DNA gyrase/topoisomerase IV, subunit A, C-terminal"/>
    <property type="match status" value="1"/>
</dbReference>
<dbReference type="NCBIfam" id="NF004043">
    <property type="entry name" value="PRK05560.1"/>
    <property type="match status" value="1"/>
</dbReference>
<dbReference type="CDD" id="cd00187">
    <property type="entry name" value="TOP4c"/>
    <property type="match status" value="1"/>
</dbReference>
<evidence type="ECO:0000256" key="10">
    <source>
        <dbReference type="PROSITE-ProRule" id="PRU01384"/>
    </source>
</evidence>
<feature type="short sequence motif" description="GyrA-box" evidence="9">
    <location>
        <begin position="555"/>
        <end position="561"/>
    </location>
</feature>
<dbReference type="GO" id="GO:0005737">
    <property type="term" value="C:cytoplasm"/>
    <property type="evidence" value="ECO:0007669"/>
    <property type="project" value="UniProtKB-SubCell"/>
</dbReference>
<comment type="function">
    <text evidence="9">A type II topoisomerase that negatively supercoils closed circular double-stranded (ds) DNA in an ATP-dependent manner to modulate DNA topology and maintain chromosomes in an underwound state. Negative supercoiling favors strand separation, and DNA replication, transcription, recombination and repair, all of which involve strand separation. Also able to catalyze the interconversion of other topological isomers of dsDNA rings, including catenanes and knotted rings. Type II topoisomerases break and join 2 DNA strands simultaneously in an ATP-dependent manner.</text>
</comment>
<dbReference type="OrthoDB" id="9806486at2"/>
<dbReference type="SMART" id="SM00434">
    <property type="entry name" value="TOP4c"/>
    <property type="match status" value="1"/>
</dbReference>
<proteinExistence type="inferred from homology"/>
<dbReference type="HAMAP" id="MF_01897">
    <property type="entry name" value="GyrA"/>
    <property type="match status" value="1"/>
</dbReference>
<dbReference type="Gene3D" id="3.30.1360.40">
    <property type="match status" value="1"/>
</dbReference>
<evidence type="ECO:0000256" key="7">
    <source>
        <dbReference type="ARBA" id="ARBA00023235"/>
    </source>
</evidence>
<dbReference type="EC" id="5.6.2.2" evidence="9"/>
<dbReference type="InterPro" id="IPR005743">
    <property type="entry name" value="GyrA"/>
</dbReference>
<comment type="similarity">
    <text evidence="2 9">Belongs to the type II topoisomerase GyrA/ParC subunit family.</text>
</comment>
<accession>A0A2P2E393</accession>
<keyword evidence="6 9" id="KW-0238">DNA-binding</keyword>
<evidence type="ECO:0000313" key="12">
    <source>
        <dbReference type="EMBL" id="GBF51329.1"/>
    </source>
</evidence>
<dbReference type="InterPro" id="IPR002205">
    <property type="entry name" value="Topo_IIA_dom_A"/>
</dbReference>
<dbReference type="PANTHER" id="PTHR43493:SF5">
    <property type="entry name" value="DNA GYRASE SUBUNIT A, CHLOROPLASTIC_MITOCHONDRIAL"/>
    <property type="match status" value="1"/>
</dbReference>